<protein>
    <submittedName>
        <fullName evidence="1">Uncharacterized protein</fullName>
    </submittedName>
</protein>
<keyword evidence="2" id="KW-1185">Reference proteome</keyword>
<name>G7VBF9_9CREN</name>
<dbReference type="Proteomes" id="UP000005867">
    <property type="component" value="Chromosome"/>
</dbReference>
<dbReference type="HOGENOM" id="CLU_3194643_0_0_2"/>
<dbReference type="KEGG" id="pyr:P186_0948"/>
<dbReference type="EMBL" id="CP003098">
    <property type="protein sequence ID" value="AET32389.1"/>
    <property type="molecule type" value="Genomic_DNA"/>
</dbReference>
<evidence type="ECO:0000313" key="1">
    <source>
        <dbReference type="EMBL" id="AET32389.1"/>
    </source>
</evidence>
<sequence length="45" mass="5123">MRYASISSDLTGCGHTYTLSILFLRYGDSELVAVRWDRTAFQSSF</sequence>
<dbReference type="AlphaFoldDB" id="G7VBF9"/>
<evidence type="ECO:0000313" key="2">
    <source>
        <dbReference type="Proteomes" id="UP000005867"/>
    </source>
</evidence>
<accession>G7VBF9</accession>
<dbReference type="BioCyc" id="PSP1104324:GJSN-928-MONOMER"/>
<organism evidence="1 2">
    <name type="scientific">Pyrobaculum ferrireducens</name>
    <dbReference type="NCBI Taxonomy" id="1104324"/>
    <lineage>
        <taxon>Archaea</taxon>
        <taxon>Thermoproteota</taxon>
        <taxon>Thermoprotei</taxon>
        <taxon>Thermoproteales</taxon>
        <taxon>Thermoproteaceae</taxon>
        <taxon>Pyrobaculum</taxon>
    </lineage>
</organism>
<proteinExistence type="predicted"/>
<reference evidence="1 2" key="1">
    <citation type="journal article" date="2012" name="J. Bacteriol.">
        <title>Complete genome sequence of strain 1860, a crenarchaeon of the genus pyrobaculum able to grow with various electron acceptors.</title>
        <authorList>
            <person name="Mardanov A.V."/>
            <person name="Gumerov V.M."/>
            <person name="Slobodkina G.B."/>
            <person name="Beletsky A.V."/>
            <person name="Bonch-Osmolovskaya E.A."/>
            <person name="Ravin N.V."/>
            <person name="Skryabin K.G."/>
        </authorList>
    </citation>
    <scope>NUCLEOTIDE SEQUENCE [LARGE SCALE GENOMIC DNA]</scope>
    <source>
        <strain evidence="1 2">1860</strain>
    </source>
</reference>
<gene>
    <name evidence="1" type="ORF">P186_0948</name>
</gene>